<accession>A0A136JBW2</accession>
<gene>
    <name evidence="1" type="ORF">Micbo1qcDRAFT_159860</name>
</gene>
<organism evidence="1 2">
    <name type="scientific">Microdochium bolleyi</name>
    <dbReference type="NCBI Taxonomy" id="196109"/>
    <lineage>
        <taxon>Eukaryota</taxon>
        <taxon>Fungi</taxon>
        <taxon>Dikarya</taxon>
        <taxon>Ascomycota</taxon>
        <taxon>Pezizomycotina</taxon>
        <taxon>Sordariomycetes</taxon>
        <taxon>Xylariomycetidae</taxon>
        <taxon>Xylariales</taxon>
        <taxon>Microdochiaceae</taxon>
        <taxon>Microdochium</taxon>
    </lineage>
</organism>
<name>A0A136JBW2_9PEZI</name>
<dbReference type="InParanoid" id="A0A136JBW2"/>
<evidence type="ECO:0000313" key="2">
    <source>
        <dbReference type="Proteomes" id="UP000070501"/>
    </source>
</evidence>
<dbReference type="AlphaFoldDB" id="A0A136JBW2"/>
<feature type="non-terminal residue" evidence="1">
    <location>
        <position position="81"/>
    </location>
</feature>
<reference evidence="2" key="1">
    <citation type="submission" date="2016-02" db="EMBL/GenBank/DDBJ databases">
        <title>Draft genome sequence of Microdochium bolleyi, a fungal endophyte of beachgrass.</title>
        <authorList>
            <consortium name="DOE Joint Genome Institute"/>
            <person name="David A.S."/>
            <person name="May G."/>
            <person name="Haridas S."/>
            <person name="Lim J."/>
            <person name="Wang M."/>
            <person name="Labutti K."/>
            <person name="Lipzen A."/>
            <person name="Barry K."/>
            <person name="Grigoriev I.V."/>
        </authorList>
    </citation>
    <scope>NUCLEOTIDE SEQUENCE [LARGE SCALE GENOMIC DNA]</scope>
    <source>
        <strain evidence="2">J235TASD1</strain>
    </source>
</reference>
<protein>
    <submittedName>
        <fullName evidence="1">Uncharacterized protein</fullName>
    </submittedName>
</protein>
<proteinExistence type="predicted"/>
<dbReference type="Proteomes" id="UP000070501">
    <property type="component" value="Unassembled WGS sequence"/>
</dbReference>
<keyword evidence="2" id="KW-1185">Reference proteome</keyword>
<evidence type="ECO:0000313" key="1">
    <source>
        <dbReference type="EMBL" id="KXJ94642.1"/>
    </source>
</evidence>
<dbReference type="EMBL" id="KQ964247">
    <property type="protein sequence ID" value="KXJ94642.1"/>
    <property type="molecule type" value="Genomic_DNA"/>
</dbReference>
<sequence length="81" mass="8951">MAAHLSHEASEHTFCNDDETGSGMSACDSQFWTRHQVLDSAVASAFISLPDHIRFPLNANDASCIFVNLRLHMANICLCRT</sequence>